<dbReference type="EMBL" id="PYDT01000007">
    <property type="protein sequence ID" value="THU57106.1"/>
    <property type="molecule type" value="Genomic_DNA"/>
</dbReference>
<proteinExistence type="predicted"/>
<sequence length="113" mass="12764">MNGGWCVFHYVSELGVSAYSPMEWSKPKWQDVPPNQCVSYAGVTLIENWFFAGGGNNKNDVCEAFVISYILYFPLAFIKRTVSEISLCTACSFQDFVNPCTLLVKLVVWTIFN</sequence>
<evidence type="ECO:0000313" key="1">
    <source>
        <dbReference type="EMBL" id="THU57106.1"/>
    </source>
</evidence>
<protein>
    <submittedName>
        <fullName evidence="1">Uncharacterized protein</fullName>
    </submittedName>
</protein>
<organism evidence="1 2">
    <name type="scientific">Musa balbisiana</name>
    <name type="common">Banana</name>
    <dbReference type="NCBI Taxonomy" id="52838"/>
    <lineage>
        <taxon>Eukaryota</taxon>
        <taxon>Viridiplantae</taxon>
        <taxon>Streptophyta</taxon>
        <taxon>Embryophyta</taxon>
        <taxon>Tracheophyta</taxon>
        <taxon>Spermatophyta</taxon>
        <taxon>Magnoliopsida</taxon>
        <taxon>Liliopsida</taxon>
        <taxon>Zingiberales</taxon>
        <taxon>Musaceae</taxon>
        <taxon>Musa</taxon>
    </lineage>
</organism>
<evidence type="ECO:0000313" key="2">
    <source>
        <dbReference type="Proteomes" id="UP000317650"/>
    </source>
</evidence>
<dbReference type="STRING" id="52838.A0A4V4H5R9"/>
<comment type="caution">
    <text evidence="1">The sequence shown here is derived from an EMBL/GenBank/DDBJ whole genome shotgun (WGS) entry which is preliminary data.</text>
</comment>
<reference evidence="1 2" key="1">
    <citation type="journal article" date="2019" name="Nat. Plants">
        <title>Genome sequencing of Musa balbisiana reveals subgenome evolution and function divergence in polyploid bananas.</title>
        <authorList>
            <person name="Yao X."/>
        </authorList>
    </citation>
    <scope>NUCLEOTIDE SEQUENCE [LARGE SCALE GENOMIC DNA]</scope>
    <source>
        <strain evidence="2">cv. DH-PKW</strain>
        <tissue evidence="1">Leaves</tissue>
    </source>
</reference>
<accession>A0A4V4H5R9</accession>
<dbReference type="AlphaFoldDB" id="A0A4V4H5R9"/>
<gene>
    <name evidence="1" type="ORF">C4D60_Mb11t24270</name>
</gene>
<dbReference type="Proteomes" id="UP000317650">
    <property type="component" value="Chromosome 11"/>
</dbReference>
<name>A0A4V4H5R9_MUSBA</name>
<keyword evidence="2" id="KW-1185">Reference proteome</keyword>